<dbReference type="RefSeq" id="WP_184662782.1">
    <property type="nucleotide sequence ID" value="NZ_JACHHB010000002.1"/>
</dbReference>
<comment type="caution">
    <text evidence="4">The sequence shown here is derived from an EMBL/GenBank/DDBJ whole genome shotgun (WGS) entry which is preliminary data.</text>
</comment>
<evidence type="ECO:0000313" key="5">
    <source>
        <dbReference type="Proteomes" id="UP000551878"/>
    </source>
</evidence>
<dbReference type="Pfam" id="PF02581">
    <property type="entry name" value="TMP-TENI"/>
    <property type="match status" value="1"/>
</dbReference>
<evidence type="ECO:0000313" key="4">
    <source>
        <dbReference type="EMBL" id="MBB5172292.1"/>
    </source>
</evidence>
<evidence type="ECO:0000259" key="3">
    <source>
        <dbReference type="Pfam" id="PF02581"/>
    </source>
</evidence>
<keyword evidence="5" id="KW-1185">Reference proteome</keyword>
<dbReference type="EC" id="5.3.99.10" evidence="4"/>
<dbReference type="CDD" id="cd00564">
    <property type="entry name" value="TMP_TenI"/>
    <property type="match status" value="1"/>
</dbReference>
<dbReference type="Gene3D" id="3.20.20.70">
    <property type="entry name" value="Aldolase class I"/>
    <property type="match status" value="1"/>
</dbReference>
<dbReference type="InterPro" id="IPR036206">
    <property type="entry name" value="ThiamineP_synth_sf"/>
</dbReference>
<keyword evidence="2" id="KW-0784">Thiamine biosynthesis</keyword>
<reference evidence="4 5" key="1">
    <citation type="submission" date="2020-08" db="EMBL/GenBank/DDBJ databases">
        <title>Genomic Encyclopedia of Type Strains, Phase IV (KMG-IV): sequencing the most valuable type-strain genomes for metagenomic binning, comparative biology and taxonomic classification.</title>
        <authorList>
            <person name="Goeker M."/>
        </authorList>
    </citation>
    <scope>NUCLEOTIDE SEQUENCE [LARGE SCALE GENOMIC DNA]</scope>
    <source>
        <strain evidence="4 5">DSM 24696</strain>
    </source>
</reference>
<dbReference type="Proteomes" id="UP000551878">
    <property type="component" value="Unassembled WGS sequence"/>
</dbReference>
<dbReference type="PANTHER" id="PTHR20857">
    <property type="entry name" value="THIAMINE-PHOSPHATE PYROPHOSPHORYLASE"/>
    <property type="match status" value="1"/>
</dbReference>
<dbReference type="EMBL" id="JACHHB010000002">
    <property type="protein sequence ID" value="MBB5172292.1"/>
    <property type="molecule type" value="Genomic_DNA"/>
</dbReference>
<dbReference type="GO" id="GO:0004789">
    <property type="term" value="F:thiamine-phosphate diphosphorylase activity"/>
    <property type="evidence" value="ECO:0007669"/>
    <property type="project" value="TreeGrafter"/>
</dbReference>
<dbReference type="GO" id="GO:0005737">
    <property type="term" value="C:cytoplasm"/>
    <property type="evidence" value="ECO:0007669"/>
    <property type="project" value="TreeGrafter"/>
</dbReference>
<name>A0A840QLP3_9BACI</name>
<proteinExistence type="predicted"/>
<evidence type="ECO:0000256" key="2">
    <source>
        <dbReference type="ARBA" id="ARBA00022977"/>
    </source>
</evidence>
<dbReference type="PANTHER" id="PTHR20857:SF22">
    <property type="entry name" value="THIAZOLE TAUTOMERASE"/>
    <property type="match status" value="1"/>
</dbReference>
<gene>
    <name evidence="4" type="ORF">HNQ41_000436</name>
</gene>
<dbReference type="GO" id="GO:0016853">
    <property type="term" value="F:isomerase activity"/>
    <property type="evidence" value="ECO:0007669"/>
    <property type="project" value="UniProtKB-KW"/>
</dbReference>
<evidence type="ECO:0000256" key="1">
    <source>
        <dbReference type="ARBA" id="ARBA00004948"/>
    </source>
</evidence>
<dbReference type="GO" id="GO:0009228">
    <property type="term" value="P:thiamine biosynthetic process"/>
    <property type="evidence" value="ECO:0007669"/>
    <property type="project" value="UniProtKB-KW"/>
</dbReference>
<accession>A0A840QLP3</accession>
<comment type="pathway">
    <text evidence="1">Cofactor biosynthesis; thiamine diphosphate biosynthesis.</text>
</comment>
<dbReference type="SUPFAM" id="SSF51391">
    <property type="entry name" value="Thiamin phosphate synthase"/>
    <property type="match status" value="1"/>
</dbReference>
<keyword evidence="4" id="KW-0413">Isomerase</keyword>
<protein>
    <submittedName>
        <fullName evidence="4">Thiazole tautomerase (Transcriptional regulator TenI)</fullName>
        <ecNumber evidence="4">5.3.99.10</ecNumber>
    </submittedName>
</protein>
<dbReference type="InterPro" id="IPR013785">
    <property type="entry name" value="Aldolase_TIM"/>
</dbReference>
<organism evidence="4 5">
    <name type="scientific">Texcoconibacillus texcoconensis</name>
    <dbReference type="NCBI Taxonomy" id="1095777"/>
    <lineage>
        <taxon>Bacteria</taxon>
        <taxon>Bacillati</taxon>
        <taxon>Bacillota</taxon>
        <taxon>Bacilli</taxon>
        <taxon>Bacillales</taxon>
        <taxon>Bacillaceae</taxon>
        <taxon>Texcoconibacillus</taxon>
    </lineage>
</organism>
<dbReference type="AlphaFoldDB" id="A0A840QLP3"/>
<dbReference type="InterPro" id="IPR022998">
    <property type="entry name" value="ThiamineP_synth_TenI"/>
</dbReference>
<sequence length="200" mass="21756">MKQPMIQVISNGQMSLKRFSEIASTIEPYVDVFHLREKARTARELSSGISELKKNGISLEKMRINDRVDVAKACHVSSVQLAYHSLTPLQVKEAFPDLYVSKSVHSVEEAIEAENEGVDELLFGHIFSTQSKPGKEPRGLEGLQAISSKVSVPVIAIGGITPHNCSDVIEAGASGIALMSGILNAEDPLSAVLDYRERVN</sequence>
<feature type="domain" description="Thiamine phosphate synthase/TenI" evidence="3">
    <location>
        <begin position="17"/>
        <end position="182"/>
    </location>
</feature>